<dbReference type="CDD" id="cd06225">
    <property type="entry name" value="HAMP"/>
    <property type="match status" value="1"/>
</dbReference>
<keyword evidence="6" id="KW-1185">Reference proteome</keyword>
<dbReference type="PROSITE" id="PS50885">
    <property type="entry name" value="HAMP"/>
    <property type="match status" value="1"/>
</dbReference>
<keyword evidence="2" id="KW-1133">Transmembrane helix</keyword>
<evidence type="ECO:0000259" key="3">
    <source>
        <dbReference type="PROSITE" id="PS50801"/>
    </source>
</evidence>
<dbReference type="Gene3D" id="6.10.340.10">
    <property type="match status" value="1"/>
</dbReference>
<comment type="caution">
    <text evidence="5">The sequence shown here is derived from an EMBL/GenBank/DDBJ whole genome shotgun (WGS) entry which is preliminary data.</text>
</comment>
<sequence length="510" mass="56117">MTSAPSTGTTSLRRQTKIVLGASLVLLVVVLIFPLRMLLLQSFAELETTSMQTDLDRVLNALQFEQNRLDTALVSWSTWDDTYAFIEAPDADYISNNAGDDVFATYTFNIMAFLNQQQALVYGRMADADTFSDLPENFLPFVQQIPQLTTFSDSSQRNLGIVRFQERIVLVAARPIIDSQGQGPIRGTVIFGRYLDQQVLNDLAAVTLFPFSLEDVLNPPSDLTSSIQQLSDVNPRQIIPIDEHALRGLQQINDLQGNPALIINIIRPRTIYNQGHHALQFVVILTFVVTAIGGLVLYFLLNRVVINRVLRLSNEIKHVANNLHERVAVVGNDEVAGLATSINQTLNVLEQAQLATAAAEAERNQLQANTLAAQTEQLALQEQLIKAQEFVIAEQATPLIPFRDDMLVMPLVGAIDQARANHILGTLLQGVEQQHARIAIIDITGVAQIDGFTAEMLLKAAKAVRLLGAQLVLTGLSPEIAQSLVGFGQQLNQLTTFSTLQAGIAWSIRR</sequence>
<dbReference type="InterPro" id="IPR007892">
    <property type="entry name" value="CHASE4"/>
</dbReference>
<dbReference type="PROSITE" id="PS50801">
    <property type="entry name" value="STAS"/>
    <property type="match status" value="1"/>
</dbReference>
<organism evidence="5 6">
    <name type="scientific">Herpetosiphon gulosus</name>
    <dbReference type="NCBI Taxonomy" id="1973496"/>
    <lineage>
        <taxon>Bacteria</taxon>
        <taxon>Bacillati</taxon>
        <taxon>Chloroflexota</taxon>
        <taxon>Chloroflexia</taxon>
        <taxon>Herpetosiphonales</taxon>
        <taxon>Herpetosiphonaceae</taxon>
        <taxon>Herpetosiphon</taxon>
    </lineage>
</organism>
<evidence type="ECO:0000256" key="1">
    <source>
        <dbReference type="ARBA" id="ARBA00022553"/>
    </source>
</evidence>
<dbReference type="PANTHER" id="PTHR33745">
    <property type="entry name" value="RSBT ANTAGONIST PROTEIN RSBS-RELATED"/>
    <property type="match status" value="1"/>
</dbReference>
<evidence type="ECO:0008006" key="7">
    <source>
        <dbReference type="Google" id="ProtNLM"/>
    </source>
</evidence>
<evidence type="ECO:0000313" key="5">
    <source>
        <dbReference type="EMBL" id="GAA5527869.1"/>
    </source>
</evidence>
<dbReference type="Pfam" id="PF05228">
    <property type="entry name" value="CHASE4"/>
    <property type="match status" value="1"/>
</dbReference>
<feature type="transmembrane region" description="Helical" evidence="2">
    <location>
        <begin position="278"/>
        <end position="301"/>
    </location>
</feature>
<dbReference type="InterPro" id="IPR003660">
    <property type="entry name" value="HAMP_dom"/>
</dbReference>
<dbReference type="Gene3D" id="3.30.750.24">
    <property type="entry name" value="STAS domain"/>
    <property type="match status" value="1"/>
</dbReference>
<dbReference type="Proteomes" id="UP001428290">
    <property type="component" value="Unassembled WGS sequence"/>
</dbReference>
<gene>
    <name evidence="5" type="ORF">Hgul01_01662</name>
</gene>
<dbReference type="CDD" id="cd07041">
    <property type="entry name" value="STAS_RsbR_RsbS_like"/>
    <property type="match status" value="1"/>
</dbReference>
<dbReference type="EMBL" id="BAABRU010000005">
    <property type="protein sequence ID" value="GAA5527869.1"/>
    <property type="molecule type" value="Genomic_DNA"/>
</dbReference>
<dbReference type="SMART" id="SM00304">
    <property type="entry name" value="HAMP"/>
    <property type="match status" value="1"/>
</dbReference>
<keyword evidence="2" id="KW-0472">Membrane</keyword>
<dbReference type="InterPro" id="IPR051932">
    <property type="entry name" value="Bact_StressResp_Reg"/>
</dbReference>
<dbReference type="RefSeq" id="WP_345721485.1">
    <property type="nucleotide sequence ID" value="NZ_BAABRU010000005.1"/>
</dbReference>
<evidence type="ECO:0000256" key="2">
    <source>
        <dbReference type="SAM" id="Phobius"/>
    </source>
</evidence>
<keyword evidence="2" id="KW-0812">Transmembrane</keyword>
<accession>A0ABP9WXR6</accession>
<feature type="domain" description="HAMP" evidence="4">
    <location>
        <begin position="303"/>
        <end position="354"/>
    </location>
</feature>
<protein>
    <recommendedName>
        <fullName evidence="7">STAS domain-containing protein</fullName>
    </recommendedName>
</protein>
<dbReference type="PANTHER" id="PTHR33745:SF3">
    <property type="entry name" value="RSBT CO-ANTAGONIST PROTEIN RSBRC"/>
    <property type="match status" value="1"/>
</dbReference>
<name>A0ABP9WXR6_9CHLR</name>
<dbReference type="InterPro" id="IPR036513">
    <property type="entry name" value="STAS_dom_sf"/>
</dbReference>
<evidence type="ECO:0000259" key="4">
    <source>
        <dbReference type="PROSITE" id="PS50885"/>
    </source>
</evidence>
<dbReference type="Pfam" id="PF01740">
    <property type="entry name" value="STAS"/>
    <property type="match status" value="1"/>
</dbReference>
<keyword evidence="1" id="KW-0597">Phosphoprotein</keyword>
<reference evidence="5 6" key="1">
    <citation type="submission" date="2024-02" db="EMBL/GenBank/DDBJ databases">
        <title>Herpetosiphon gulosus NBRC 112829.</title>
        <authorList>
            <person name="Ichikawa N."/>
            <person name="Katano-Makiyama Y."/>
            <person name="Hidaka K."/>
        </authorList>
    </citation>
    <scope>NUCLEOTIDE SEQUENCE [LARGE SCALE GENOMIC DNA]</scope>
    <source>
        <strain evidence="5 6">NBRC 112829</strain>
    </source>
</reference>
<proteinExistence type="predicted"/>
<evidence type="ECO:0000313" key="6">
    <source>
        <dbReference type="Proteomes" id="UP001428290"/>
    </source>
</evidence>
<dbReference type="InterPro" id="IPR002645">
    <property type="entry name" value="STAS_dom"/>
</dbReference>
<dbReference type="Pfam" id="PF00672">
    <property type="entry name" value="HAMP"/>
    <property type="match status" value="1"/>
</dbReference>
<dbReference type="SUPFAM" id="SSF52091">
    <property type="entry name" value="SpoIIaa-like"/>
    <property type="match status" value="1"/>
</dbReference>
<feature type="domain" description="STAS" evidence="3">
    <location>
        <begin position="396"/>
        <end position="507"/>
    </location>
</feature>
<feature type="transmembrane region" description="Helical" evidence="2">
    <location>
        <begin position="18"/>
        <end position="39"/>
    </location>
</feature>